<dbReference type="OrthoDB" id="3534574at2"/>
<dbReference type="InterPro" id="IPR012551">
    <property type="entry name" value="DUF1707_SHOCT-like"/>
</dbReference>
<feature type="region of interest" description="Disordered" evidence="1">
    <location>
        <begin position="59"/>
        <end position="82"/>
    </location>
</feature>
<reference evidence="5" key="1">
    <citation type="submission" date="2013-08" db="EMBL/GenBank/DDBJ databases">
        <title>Intrasporangium oryzae NRRL B-24470.</title>
        <authorList>
            <person name="Liu H."/>
            <person name="Wang G."/>
        </authorList>
    </citation>
    <scope>NUCLEOTIDE SEQUENCE [LARGE SCALE GENOMIC DNA]</scope>
    <source>
        <strain evidence="5">Q5-1</strain>
    </source>
</reference>
<evidence type="ECO:0000256" key="1">
    <source>
        <dbReference type="SAM" id="MobiDB-lite"/>
    </source>
</evidence>
<sequence length="131" mass="14426">MSDGEIRVGHDEREAAKRLLKEHFDAGRLDADEYEDRRGRAGDAVTRADLDALFADLPPARDTDQQRPVVRPETAATLPAGKDPWAARKGALTGLVALGAVALFFVTGKWQWFLLIPIVGLVWTLFSGRDD</sequence>
<evidence type="ECO:0000313" key="5">
    <source>
        <dbReference type="Proteomes" id="UP000019494"/>
    </source>
</evidence>
<keyword evidence="2" id="KW-0812">Transmembrane</keyword>
<keyword evidence="5" id="KW-1185">Reference proteome</keyword>
<keyword evidence="2" id="KW-0472">Membrane</keyword>
<evidence type="ECO:0000259" key="3">
    <source>
        <dbReference type="Pfam" id="PF08044"/>
    </source>
</evidence>
<evidence type="ECO:0000313" key="4">
    <source>
        <dbReference type="EMBL" id="EWT05996.1"/>
    </source>
</evidence>
<dbReference type="Pfam" id="PF08044">
    <property type="entry name" value="DUF1707"/>
    <property type="match status" value="1"/>
</dbReference>
<comment type="caution">
    <text evidence="4">The sequence shown here is derived from an EMBL/GenBank/DDBJ whole genome shotgun (WGS) entry which is preliminary data.</text>
</comment>
<protein>
    <submittedName>
        <fullName evidence="4">Membrane protein</fullName>
    </submittedName>
</protein>
<evidence type="ECO:0000256" key="2">
    <source>
        <dbReference type="SAM" id="Phobius"/>
    </source>
</evidence>
<accession>W9GIF9</accession>
<dbReference type="RefSeq" id="WP_034716274.1">
    <property type="nucleotide sequence ID" value="NZ_AWQS01000072.1"/>
</dbReference>
<dbReference type="Proteomes" id="UP000019494">
    <property type="component" value="Unassembled WGS sequence"/>
</dbReference>
<name>W9GIF9_9MICO</name>
<keyword evidence="2" id="KW-1133">Transmembrane helix</keyword>
<dbReference type="EMBL" id="AWQS01000072">
    <property type="protein sequence ID" value="EWT05996.1"/>
    <property type="molecule type" value="Genomic_DNA"/>
</dbReference>
<feature type="transmembrane region" description="Helical" evidence="2">
    <location>
        <begin position="90"/>
        <end position="106"/>
    </location>
</feature>
<gene>
    <name evidence="4" type="ORF">N864_00900</name>
</gene>
<feature type="domain" description="DUF1707" evidence="3">
    <location>
        <begin position="6"/>
        <end position="58"/>
    </location>
</feature>
<dbReference type="AlphaFoldDB" id="W9GIF9"/>
<proteinExistence type="predicted"/>
<organism evidence="4 5">
    <name type="scientific">Intrasporangium chromatireducens Q5-1</name>
    <dbReference type="NCBI Taxonomy" id="584657"/>
    <lineage>
        <taxon>Bacteria</taxon>
        <taxon>Bacillati</taxon>
        <taxon>Actinomycetota</taxon>
        <taxon>Actinomycetes</taxon>
        <taxon>Micrococcales</taxon>
        <taxon>Intrasporangiaceae</taxon>
        <taxon>Intrasporangium</taxon>
    </lineage>
</organism>